<keyword evidence="7" id="KW-0378">Hydrolase</keyword>
<dbReference type="Gene3D" id="1.10.3810.10">
    <property type="entry name" value="Biosynthetic peptidoglycan transglycosylase-like"/>
    <property type="match status" value="1"/>
</dbReference>
<keyword evidence="15" id="KW-0812">Transmembrane</keyword>
<feature type="domain" description="Glycosyl transferase family 51" evidence="17">
    <location>
        <begin position="82"/>
        <end position="256"/>
    </location>
</feature>
<protein>
    <submittedName>
        <fullName evidence="18">Penicillin-binding protein</fullName>
    </submittedName>
</protein>
<proteinExistence type="inferred from homology"/>
<dbReference type="Gene3D" id="3.40.710.10">
    <property type="entry name" value="DD-peptidase/beta-lactamase superfamily"/>
    <property type="match status" value="1"/>
</dbReference>
<dbReference type="GO" id="GO:0030288">
    <property type="term" value="C:outer membrane-bounded periplasmic space"/>
    <property type="evidence" value="ECO:0007669"/>
    <property type="project" value="TreeGrafter"/>
</dbReference>
<reference evidence="18" key="1">
    <citation type="submission" date="2022-05" db="EMBL/GenBank/DDBJ databases">
        <authorList>
            <person name="Tuo L."/>
        </authorList>
    </citation>
    <scope>NUCLEOTIDE SEQUENCE</scope>
    <source>
        <strain evidence="18">BSK12Z-4</strain>
    </source>
</reference>
<comment type="catalytic activity">
    <reaction evidence="13">
        <text>[GlcNAc-(1-&gt;4)-Mur2Ac(oyl-L-Ala-gamma-D-Glu-L-Lys-D-Ala-D-Ala)](n)-di-trans,octa-cis-undecaprenyl diphosphate + beta-D-GlcNAc-(1-&gt;4)-Mur2Ac(oyl-L-Ala-gamma-D-Glu-L-Lys-D-Ala-D-Ala)-di-trans,octa-cis-undecaprenyl diphosphate = [GlcNAc-(1-&gt;4)-Mur2Ac(oyl-L-Ala-gamma-D-Glu-L-Lys-D-Ala-D-Ala)](n+1)-di-trans,octa-cis-undecaprenyl diphosphate + di-trans,octa-cis-undecaprenyl diphosphate + H(+)</text>
        <dbReference type="Rhea" id="RHEA:23708"/>
        <dbReference type="Rhea" id="RHEA-COMP:9602"/>
        <dbReference type="Rhea" id="RHEA-COMP:9603"/>
        <dbReference type="ChEBI" id="CHEBI:15378"/>
        <dbReference type="ChEBI" id="CHEBI:58405"/>
        <dbReference type="ChEBI" id="CHEBI:60033"/>
        <dbReference type="ChEBI" id="CHEBI:78435"/>
        <dbReference type="EC" id="2.4.99.28"/>
    </reaction>
</comment>
<accession>A0A9X2D870</accession>
<dbReference type="GO" id="GO:0008658">
    <property type="term" value="F:penicillin binding"/>
    <property type="evidence" value="ECO:0007669"/>
    <property type="project" value="InterPro"/>
</dbReference>
<organism evidence="18 19">
    <name type="scientific">Nocardioides bruguierae</name>
    <dbReference type="NCBI Taxonomy" id="2945102"/>
    <lineage>
        <taxon>Bacteria</taxon>
        <taxon>Bacillati</taxon>
        <taxon>Actinomycetota</taxon>
        <taxon>Actinomycetes</taxon>
        <taxon>Propionibacteriales</taxon>
        <taxon>Nocardioidaceae</taxon>
        <taxon>Nocardioides</taxon>
    </lineage>
</organism>
<dbReference type="AlphaFoldDB" id="A0A9X2D870"/>
<evidence type="ECO:0000256" key="12">
    <source>
        <dbReference type="ARBA" id="ARBA00034000"/>
    </source>
</evidence>
<dbReference type="GO" id="GO:0009252">
    <property type="term" value="P:peptidoglycan biosynthetic process"/>
    <property type="evidence" value="ECO:0007669"/>
    <property type="project" value="UniProtKB-KW"/>
</dbReference>
<dbReference type="EMBL" id="JAMOIL010000013">
    <property type="protein sequence ID" value="MCM0620960.1"/>
    <property type="molecule type" value="Genomic_DNA"/>
</dbReference>
<feature type="compositionally biased region" description="Basic residues" evidence="14">
    <location>
        <begin position="775"/>
        <end position="789"/>
    </location>
</feature>
<dbReference type="SUPFAM" id="SSF53955">
    <property type="entry name" value="Lysozyme-like"/>
    <property type="match status" value="1"/>
</dbReference>
<keyword evidence="5" id="KW-0328">Glycosyltransferase</keyword>
<feature type="region of interest" description="Disordered" evidence="14">
    <location>
        <begin position="1"/>
        <end position="23"/>
    </location>
</feature>
<keyword evidence="6" id="KW-0808">Transferase</keyword>
<dbReference type="InterPro" id="IPR036950">
    <property type="entry name" value="PBP_transglycosylase"/>
</dbReference>
<keyword evidence="19" id="KW-1185">Reference proteome</keyword>
<keyword evidence="11" id="KW-0961">Cell wall biogenesis/degradation</keyword>
<comment type="similarity">
    <text evidence="1">In the C-terminal section; belongs to the transpeptidase family.</text>
</comment>
<feature type="transmembrane region" description="Helical" evidence="15">
    <location>
        <begin position="32"/>
        <end position="55"/>
    </location>
</feature>
<dbReference type="Proteomes" id="UP001139485">
    <property type="component" value="Unassembled WGS sequence"/>
</dbReference>
<feature type="region of interest" description="Disordered" evidence="14">
    <location>
        <begin position="664"/>
        <end position="796"/>
    </location>
</feature>
<evidence type="ECO:0000256" key="7">
    <source>
        <dbReference type="ARBA" id="ARBA00022801"/>
    </source>
</evidence>
<evidence type="ECO:0000256" key="1">
    <source>
        <dbReference type="ARBA" id="ARBA00007090"/>
    </source>
</evidence>
<evidence type="ECO:0000313" key="18">
    <source>
        <dbReference type="EMBL" id="MCM0620960.1"/>
    </source>
</evidence>
<dbReference type="InterPro" id="IPR001264">
    <property type="entry name" value="Glyco_trans_51"/>
</dbReference>
<dbReference type="InterPro" id="IPR001460">
    <property type="entry name" value="PCN-bd_Tpept"/>
</dbReference>
<dbReference type="Pfam" id="PF00905">
    <property type="entry name" value="Transpeptidase"/>
    <property type="match status" value="1"/>
</dbReference>
<evidence type="ECO:0000256" key="15">
    <source>
        <dbReference type="SAM" id="Phobius"/>
    </source>
</evidence>
<keyword evidence="4" id="KW-0645">Protease</keyword>
<feature type="compositionally biased region" description="Low complexity" evidence="14">
    <location>
        <begin position="678"/>
        <end position="735"/>
    </location>
</feature>
<dbReference type="InterPro" id="IPR050396">
    <property type="entry name" value="Glycosyltr_51/Transpeptidase"/>
</dbReference>
<comment type="similarity">
    <text evidence="2">In the N-terminal section; belongs to the glycosyltransferase 51 family.</text>
</comment>
<dbReference type="GO" id="GO:0008360">
    <property type="term" value="P:regulation of cell shape"/>
    <property type="evidence" value="ECO:0007669"/>
    <property type="project" value="UniProtKB-KW"/>
</dbReference>
<dbReference type="RefSeq" id="WP_250827472.1">
    <property type="nucleotide sequence ID" value="NZ_JAMOIL010000013.1"/>
</dbReference>
<dbReference type="FunFam" id="1.10.3810.10:FF:000001">
    <property type="entry name" value="Penicillin-binding protein 1A"/>
    <property type="match status" value="1"/>
</dbReference>
<dbReference type="GO" id="GO:0009002">
    <property type="term" value="F:serine-type D-Ala-D-Ala carboxypeptidase activity"/>
    <property type="evidence" value="ECO:0007669"/>
    <property type="project" value="UniProtKB-EC"/>
</dbReference>
<evidence type="ECO:0000259" key="17">
    <source>
        <dbReference type="Pfam" id="PF00912"/>
    </source>
</evidence>
<evidence type="ECO:0000256" key="3">
    <source>
        <dbReference type="ARBA" id="ARBA00022645"/>
    </source>
</evidence>
<comment type="catalytic activity">
    <reaction evidence="12">
        <text>Preferential cleavage: (Ac)2-L-Lys-D-Ala-|-D-Ala. Also transpeptidation of peptidyl-alanyl moieties that are N-acyl substituents of D-alanine.</text>
        <dbReference type="EC" id="3.4.16.4"/>
    </reaction>
</comment>
<keyword evidence="15" id="KW-0472">Membrane</keyword>
<evidence type="ECO:0000256" key="13">
    <source>
        <dbReference type="ARBA" id="ARBA00049902"/>
    </source>
</evidence>
<dbReference type="Pfam" id="PF00912">
    <property type="entry name" value="Transgly"/>
    <property type="match status" value="1"/>
</dbReference>
<name>A0A9X2D870_9ACTN</name>
<dbReference type="GO" id="GO:0008955">
    <property type="term" value="F:peptidoglycan glycosyltransferase activity"/>
    <property type="evidence" value="ECO:0007669"/>
    <property type="project" value="UniProtKB-EC"/>
</dbReference>
<keyword evidence="9" id="KW-0573">Peptidoglycan synthesis</keyword>
<evidence type="ECO:0000256" key="5">
    <source>
        <dbReference type="ARBA" id="ARBA00022676"/>
    </source>
</evidence>
<dbReference type="GO" id="GO:0006508">
    <property type="term" value="P:proteolysis"/>
    <property type="evidence" value="ECO:0007669"/>
    <property type="project" value="UniProtKB-KW"/>
</dbReference>
<dbReference type="SUPFAM" id="SSF56601">
    <property type="entry name" value="beta-lactamase/transpeptidase-like"/>
    <property type="match status" value="1"/>
</dbReference>
<keyword evidence="15" id="KW-1133">Transmembrane helix</keyword>
<evidence type="ECO:0000256" key="10">
    <source>
        <dbReference type="ARBA" id="ARBA00023268"/>
    </source>
</evidence>
<dbReference type="InterPro" id="IPR023346">
    <property type="entry name" value="Lysozyme-like_dom_sf"/>
</dbReference>
<evidence type="ECO:0000256" key="14">
    <source>
        <dbReference type="SAM" id="MobiDB-lite"/>
    </source>
</evidence>
<sequence length="796" mass="85270">MSGKRRAEGPPVTKAPKPPKPKRSWKRRLLSVVKWGLVAGLVLALVGVGSLVYLYQVTELPDPNEDFETQTSFVYYADGSSQIGQFATQDRTSISYDEMPQNMKDAVVAAENQTFWTDSGIDFKGILRAVVNNAAGNDTQGASTITQQYIKIMYLTQEQSYSRKLKEALLALKLQRQVSKSELLANYLNTIYFGRGAYGVQAAAQAFFAKDAADLTLRESAVLASVINNPTRFDPANGKENRQALIGRYEYTLNSMAKLGSITQQQADQAKKRLPAFPKIEGESTYGGQRGHMLTLVKKELLQLGYTEDQIDGGGLRVTTTLTQKAMRAAERGVREAKPEGMKKNKKLHVAVASVEPGTGALRGFYGGQDYLESQINWATAGGMVGSTMKPITLATALSQGFSLKDTFDGNSPFEFPDGLEVRNEGTGYDGLGNDYGSAINAIYALEQSVNTAFVDMSAAMDNGPQKIYRMAEKMGIPPNEADQRYPGMPSTSRDFNSDDTLLTLGKARISAINMANAYATIANGGVRANVHVVQKVELADGSVDYRYDADDTTRAMSADVAADTAYAMQQVVNNGTGRTALALGRPVGGKTGTATNDKDQVSSAWFVGMTPNMATAVMYVRGDGDDQLDGWLPSYFGSAYPASTWEAVMERLMEGVEVEDFPEPAYVDGDAPEGHEPTTSAPTPTESESASESPSESPSESASETPTPTQTPSATASETPTSSPSPTDPTASDSCGLVLCPSDGSSASSSPSQTTQPSGSASAAGQQGRTTAERRRRQRRRSGRRRTGGRTGAAA</sequence>
<keyword evidence="3" id="KW-0121">Carboxypeptidase</keyword>
<feature type="compositionally biased region" description="Low complexity" evidence="14">
    <location>
        <begin position="745"/>
        <end position="771"/>
    </location>
</feature>
<evidence type="ECO:0000256" key="11">
    <source>
        <dbReference type="ARBA" id="ARBA00023316"/>
    </source>
</evidence>
<comment type="caution">
    <text evidence="18">The sequence shown here is derived from an EMBL/GenBank/DDBJ whole genome shotgun (WGS) entry which is preliminary data.</text>
</comment>
<keyword evidence="10" id="KW-0511">Multifunctional enzyme</keyword>
<evidence type="ECO:0000256" key="6">
    <source>
        <dbReference type="ARBA" id="ARBA00022679"/>
    </source>
</evidence>
<dbReference type="PANTHER" id="PTHR32282:SF34">
    <property type="entry name" value="PENICILLIN-BINDING PROTEIN 1A"/>
    <property type="match status" value="1"/>
</dbReference>
<dbReference type="PANTHER" id="PTHR32282">
    <property type="entry name" value="BINDING PROTEIN TRANSPEPTIDASE, PUTATIVE-RELATED"/>
    <property type="match status" value="1"/>
</dbReference>
<keyword evidence="8" id="KW-0133">Cell shape</keyword>
<gene>
    <name evidence="18" type="ORF">M8330_11725</name>
</gene>
<evidence type="ECO:0000259" key="16">
    <source>
        <dbReference type="Pfam" id="PF00905"/>
    </source>
</evidence>
<dbReference type="InterPro" id="IPR012338">
    <property type="entry name" value="Beta-lactam/transpept-like"/>
</dbReference>
<evidence type="ECO:0000256" key="2">
    <source>
        <dbReference type="ARBA" id="ARBA00007739"/>
    </source>
</evidence>
<evidence type="ECO:0000256" key="4">
    <source>
        <dbReference type="ARBA" id="ARBA00022670"/>
    </source>
</evidence>
<evidence type="ECO:0000313" key="19">
    <source>
        <dbReference type="Proteomes" id="UP001139485"/>
    </source>
</evidence>
<feature type="domain" description="Penicillin-binding protein transpeptidase" evidence="16">
    <location>
        <begin position="355"/>
        <end position="624"/>
    </location>
</feature>
<evidence type="ECO:0000256" key="8">
    <source>
        <dbReference type="ARBA" id="ARBA00022960"/>
    </source>
</evidence>
<dbReference type="GO" id="GO:0071555">
    <property type="term" value="P:cell wall organization"/>
    <property type="evidence" value="ECO:0007669"/>
    <property type="project" value="UniProtKB-KW"/>
</dbReference>
<evidence type="ECO:0000256" key="9">
    <source>
        <dbReference type="ARBA" id="ARBA00022984"/>
    </source>
</evidence>